<dbReference type="InterPro" id="IPR002881">
    <property type="entry name" value="DUF58"/>
</dbReference>
<evidence type="ECO:0000256" key="1">
    <source>
        <dbReference type="SAM" id="Phobius"/>
    </source>
</evidence>
<dbReference type="Pfam" id="PF01882">
    <property type="entry name" value="DUF58"/>
    <property type="match status" value="1"/>
</dbReference>
<keyword evidence="1" id="KW-1133">Transmembrane helix</keyword>
<evidence type="ECO:0000259" key="2">
    <source>
        <dbReference type="Pfam" id="PF01882"/>
    </source>
</evidence>
<sequence length="445" mass="47078">MPGTSRGSTLARAGLPRLTLRGWGLVAAAVVAFVLTQVLRRQELAYLAVLLLAVPALSFAWVWLRRLPLGVARRFEPETASLGRPAVTTLFVQNWSPVRTPAAAWSDGAPPPLRSAAPAVLPPLPGFTASRFDEPVPVALRYRVDTGVRGEHPIGPLVVTVTDPFGCAVRRYRIGTPDTLLVTPTVFELSRIDVRLSTGDGSDQVSRRLVGSGEQDVIARKYLPGDSIRRVHWPATAKHGELMVRQDDQRNDQDAVVLLDAASFAAGPDVRARARDEGADARFEWAVSATASIALHLVSEGYGVRAVGHSAMIDDEVVTAPHGTARLLRDLARTSPEALADAAEFREAVDRASLTSPDAPPLFAVVADAAGAADRIRELAGLSSHPVVLVVSDGDGAAAGAVGGVARVSPTATTLRRAGWSAVDCTAADSLTAVWRALGQSRGIR</sequence>
<evidence type="ECO:0000313" key="3">
    <source>
        <dbReference type="EMBL" id="GAA2222459.1"/>
    </source>
</evidence>
<organism evidence="3 4">
    <name type="scientific">Herbiconiux moechotypicola</name>
    <dbReference type="NCBI Taxonomy" id="637393"/>
    <lineage>
        <taxon>Bacteria</taxon>
        <taxon>Bacillati</taxon>
        <taxon>Actinomycetota</taxon>
        <taxon>Actinomycetes</taxon>
        <taxon>Micrococcales</taxon>
        <taxon>Microbacteriaceae</taxon>
        <taxon>Herbiconiux</taxon>
    </lineage>
</organism>
<keyword evidence="4" id="KW-1185">Reference proteome</keyword>
<dbReference type="PANTHER" id="PTHR34351:SF1">
    <property type="entry name" value="SLR1927 PROTEIN"/>
    <property type="match status" value="1"/>
</dbReference>
<keyword evidence="1" id="KW-0472">Membrane</keyword>
<protein>
    <submittedName>
        <fullName evidence="3">DUF58 domain-containing protein</fullName>
    </submittedName>
</protein>
<accession>A0ABP5Q0U0</accession>
<keyword evidence="1" id="KW-0812">Transmembrane</keyword>
<feature type="domain" description="DUF58" evidence="2">
    <location>
        <begin position="219"/>
        <end position="353"/>
    </location>
</feature>
<dbReference type="PANTHER" id="PTHR34351">
    <property type="entry name" value="SLR1927 PROTEIN-RELATED"/>
    <property type="match status" value="1"/>
</dbReference>
<feature type="transmembrane region" description="Helical" evidence="1">
    <location>
        <begin position="20"/>
        <end position="39"/>
    </location>
</feature>
<feature type="transmembrane region" description="Helical" evidence="1">
    <location>
        <begin position="45"/>
        <end position="64"/>
    </location>
</feature>
<dbReference type="Proteomes" id="UP001500929">
    <property type="component" value="Unassembled WGS sequence"/>
</dbReference>
<name>A0ABP5Q0U0_9MICO</name>
<reference evidence="4" key="1">
    <citation type="journal article" date="2019" name="Int. J. Syst. Evol. Microbiol.">
        <title>The Global Catalogue of Microorganisms (GCM) 10K type strain sequencing project: providing services to taxonomists for standard genome sequencing and annotation.</title>
        <authorList>
            <consortium name="The Broad Institute Genomics Platform"/>
            <consortium name="The Broad Institute Genome Sequencing Center for Infectious Disease"/>
            <person name="Wu L."/>
            <person name="Ma J."/>
        </authorList>
    </citation>
    <scope>NUCLEOTIDE SEQUENCE [LARGE SCALE GENOMIC DNA]</scope>
    <source>
        <strain evidence="4">JCM 16117</strain>
    </source>
</reference>
<dbReference type="RefSeq" id="WP_259477898.1">
    <property type="nucleotide sequence ID" value="NZ_BAAAQY010000001.1"/>
</dbReference>
<dbReference type="EMBL" id="BAAAQY010000001">
    <property type="protein sequence ID" value="GAA2222459.1"/>
    <property type="molecule type" value="Genomic_DNA"/>
</dbReference>
<comment type="caution">
    <text evidence="3">The sequence shown here is derived from an EMBL/GenBank/DDBJ whole genome shotgun (WGS) entry which is preliminary data.</text>
</comment>
<evidence type="ECO:0000313" key="4">
    <source>
        <dbReference type="Proteomes" id="UP001500929"/>
    </source>
</evidence>
<gene>
    <name evidence="3" type="ORF">GCM10009851_01530</name>
</gene>
<proteinExistence type="predicted"/>